<dbReference type="PIRSF" id="PIRSF036426">
    <property type="entry name" value="Sirohaem_synth"/>
    <property type="match status" value="1"/>
</dbReference>
<dbReference type="NCBIfam" id="NF004790">
    <property type="entry name" value="PRK06136.1"/>
    <property type="match status" value="1"/>
</dbReference>
<dbReference type="InterPro" id="IPR014777">
    <property type="entry name" value="4pyrrole_Mease_sub1"/>
</dbReference>
<dbReference type="GO" id="GO:0051266">
    <property type="term" value="F:sirohydrochlorin ferrochelatase activity"/>
    <property type="evidence" value="ECO:0007669"/>
    <property type="project" value="UniProtKB-EC"/>
</dbReference>
<dbReference type="UniPathway" id="UPA00148">
    <property type="reaction ID" value="UER00211"/>
</dbReference>
<dbReference type="NCBIfam" id="TIGR01470">
    <property type="entry name" value="cysG_Nterm"/>
    <property type="match status" value="1"/>
</dbReference>
<dbReference type="PROSITE" id="PS00840">
    <property type="entry name" value="SUMT_2"/>
    <property type="match status" value="1"/>
</dbReference>
<evidence type="ECO:0000256" key="10">
    <source>
        <dbReference type="ARBA" id="ARBA00023239"/>
    </source>
</evidence>
<dbReference type="Gene3D" id="3.30.950.10">
    <property type="entry name" value="Methyltransferase, Cobalt-precorrin-4 Transmethylase, Domain 2"/>
    <property type="match status" value="1"/>
</dbReference>
<dbReference type="Pfam" id="PF00590">
    <property type="entry name" value="TP_methylase"/>
    <property type="match status" value="1"/>
</dbReference>
<evidence type="ECO:0000256" key="18">
    <source>
        <dbReference type="RuleBase" id="RU003960"/>
    </source>
</evidence>
<evidence type="ECO:0000313" key="23">
    <source>
        <dbReference type="Proteomes" id="UP000294338"/>
    </source>
</evidence>
<evidence type="ECO:0000256" key="7">
    <source>
        <dbReference type="ARBA" id="ARBA00022691"/>
    </source>
</evidence>
<evidence type="ECO:0000259" key="20">
    <source>
        <dbReference type="Pfam" id="PF10414"/>
    </source>
</evidence>
<comment type="similarity">
    <text evidence="16">In the N-terminal section; belongs to the precorrin-2 dehydrogenase / sirohydrochlorin ferrochelatase family.</text>
</comment>
<comment type="similarity">
    <text evidence="2 18">Belongs to the precorrin methyltransferase family.</text>
</comment>
<keyword evidence="8 16" id="KW-0560">Oxidoreductase</keyword>
<keyword evidence="10 16" id="KW-0456">Lyase</keyword>
<dbReference type="Pfam" id="PF14824">
    <property type="entry name" value="Sirohm_synth_M"/>
    <property type="match status" value="1"/>
</dbReference>
<dbReference type="SUPFAM" id="SSF53790">
    <property type="entry name" value="Tetrapyrrole methylase"/>
    <property type="match status" value="1"/>
</dbReference>
<keyword evidence="5 16" id="KW-0489">Methyltransferase</keyword>
<comment type="catalytic activity">
    <reaction evidence="16">
        <text>uroporphyrinogen III + 2 S-adenosyl-L-methionine = precorrin-2 + 2 S-adenosyl-L-homocysteine + H(+)</text>
        <dbReference type="Rhea" id="RHEA:32459"/>
        <dbReference type="ChEBI" id="CHEBI:15378"/>
        <dbReference type="ChEBI" id="CHEBI:57308"/>
        <dbReference type="ChEBI" id="CHEBI:57856"/>
        <dbReference type="ChEBI" id="CHEBI:58827"/>
        <dbReference type="ChEBI" id="CHEBI:59789"/>
        <dbReference type="EC" id="2.1.1.107"/>
    </reaction>
</comment>
<dbReference type="UniPathway" id="UPA00262">
    <property type="reaction ID" value="UER00211"/>
</dbReference>
<dbReference type="InterPro" id="IPR006367">
    <property type="entry name" value="Sirohaem_synthase_N"/>
</dbReference>
<comment type="pathway">
    <text evidence="16">Porphyrin-containing compound metabolism; siroheme biosynthesis; siroheme from sirohydrochlorin: step 1/1.</text>
</comment>
<dbReference type="Gene3D" id="3.40.50.720">
    <property type="entry name" value="NAD(P)-binding Rossmann-like Domain"/>
    <property type="match status" value="1"/>
</dbReference>
<evidence type="ECO:0000259" key="19">
    <source>
        <dbReference type="Pfam" id="PF00590"/>
    </source>
</evidence>
<feature type="domain" description="Siroheme synthase central" evidence="21">
    <location>
        <begin position="124"/>
        <end position="145"/>
    </location>
</feature>
<dbReference type="GO" id="GO:0009236">
    <property type="term" value="P:cobalamin biosynthetic process"/>
    <property type="evidence" value="ECO:0007669"/>
    <property type="project" value="UniProtKB-UniRule"/>
</dbReference>
<feature type="active site" description="Proton acceptor" evidence="16 17">
    <location>
        <position position="247"/>
    </location>
</feature>
<feature type="active site" description="Proton donor" evidence="16 17">
    <location>
        <position position="269"/>
    </location>
</feature>
<evidence type="ECO:0000256" key="9">
    <source>
        <dbReference type="ARBA" id="ARBA00023027"/>
    </source>
</evidence>
<keyword evidence="9 16" id="KW-0520">NAD</keyword>
<comment type="catalytic activity">
    <reaction evidence="14 16">
        <text>precorrin-2 + NAD(+) = sirohydrochlorin + NADH + 2 H(+)</text>
        <dbReference type="Rhea" id="RHEA:15613"/>
        <dbReference type="ChEBI" id="CHEBI:15378"/>
        <dbReference type="ChEBI" id="CHEBI:57540"/>
        <dbReference type="ChEBI" id="CHEBI:57945"/>
        <dbReference type="ChEBI" id="CHEBI:58351"/>
        <dbReference type="ChEBI" id="CHEBI:58827"/>
        <dbReference type="EC" id="1.3.1.76"/>
    </reaction>
</comment>
<evidence type="ECO:0000256" key="5">
    <source>
        <dbReference type="ARBA" id="ARBA00022603"/>
    </source>
</evidence>
<protein>
    <recommendedName>
        <fullName evidence="16">Siroheme synthase</fullName>
    </recommendedName>
    <domain>
        <recommendedName>
            <fullName evidence="16">Uroporphyrinogen-III C-methyltransferase</fullName>
            <shortName evidence="16">Urogen III methylase</shortName>
            <ecNumber evidence="16">2.1.1.107</ecNumber>
        </recommendedName>
        <alternativeName>
            <fullName evidence="16">SUMT</fullName>
        </alternativeName>
        <alternativeName>
            <fullName evidence="16">Uroporphyrinogen III methylase</fullName>
            <shortName evidence="16">UROM</shortName>
        </alternativeName>
    </domain>
    <domain>
        <recommendedName>
            <fullName evidence="16">Precorrin-2 dehydrogenase</fullName>
            <ecNumber evidence="16">1.3.1.76</ecNumber>
        </recommendedName>
    </domain>
    <domain>
        <recommendedName>
            <fullName evidence="16">Sirohydrochlorin ferrochelatase</fullName>
            <ecNumber evidence="16">4.99.1.4</ecNumber>
        </recommendedName>
    </domain>
</protein>
<accession>A0A451D4Z0</accession>
<gene>
    <name evidence="16 22" type="primary">cysG</name>
    <name evidence="22" type="ORF">ERCISPPS3390_602</name>
</gene>
<dbReference type="AlphaFoldDB" id="A0A451D4Z0"/>
<feature type="binding site" evidence="16">
    <location>
        <position position="224"/>
    </location>
    <ligand>
        <name>S-adenosyl-L-methionine</name>
        <dbReference type="ChEBI" id="CHEBI:59789"/>
    </ligand>
</feature>
<dbReference type="EC" id="4.99.1.4" evidence="16"/>
<feature type="binding site" evidence="16">
    <location>
        <position position="411"/>
    </location>
    <ligand>
        <name>S-adenosyl-L-methionine</name>
        <dbReference type="ChEBI" id="CHEBI:59789"/>
    </ligand>
</feature>
<evidence type="ECO:0000256" key="1">
    <source>
        <dbReference type="ARBA" id="ARBA00005010"/>
    </source>
</evidence>
<evidence type="ECO:0000256" key="13">
    <source>
        <dbReference type="ARBA" id="ARBA00025705"/>
    </source>
</evidence>
<dbReference type="GO" id="GO:0051287">
    <property type="term" value="F:NAD binding"/>
    <property type="evidence" value="ECO:0007669"/>
    <property type="project" value="InterPro"/>
</dbReference>
<keyword evidence="6 16" id="KW-0808">Transferase</keyword>
<dbReference type="FunFam" id="3.40.1010.10:FF:000001">
    <property type="entry name" value="Siroheme synthase"/>
    <property type="match status" value="1"/>
</dbReference>
<feature type="binding site" evidence="16">
    <location>
        <position position="382"/>
    </location>
    <ligand>
        <name>S-adenosyl-L-methionine</name>
        <dbReference type="ChEBI" id="CHEBI:59789"/>
    </ligand>
</feature>
<dbReference type="NCBIfam" id="TIGR01469">
    <property type="entry name" value="cobA_cysG_Cterm"/>
    <property type="match status" value="1"/>
</dbReference>
<organism evidence="22 23">
    <name type="scientific">Candidatus Erwinia haradaeae</name>
    <dbReference type="NCBI Taxonomy" id="1922217"/>
    <lineage>
        <taxon>Bacteria</taxon>
        <taxon>Pseudomonadati</taxon>
        <taxon>Pseudomonadota</taxon>
        <taxon>Gammaproteobacteria</taxon>
        <taxon>Enterobacterales</taxon>
        <taxon>Erwiniaceae</taxon>
        <taxon>Erwinia</taxon>
    </lineage>
</organism>
<dbReference type="InterPro" id="IPR012409">
    <property type="entry name" value="Sirohaem_synth"/>
</dbReference>
<evidence type="ECO:0000256" key="12">
    <source>
        <dbReference type="ARBA" id="ARBA00023268"/>
    </source>
</evidence>
<dbReference type="FunFam" id="3.30.950.10:FF:000001">
    <property type="entry name" value="Siroheme synthase"/>
    <property type="match status" value="1"/>
</dbReference>
<dbReference type="InterPro" id="IPR035996">
    <property type="entry name" value="4pyrrol_Methylase_sf"/>
</dbReference>
<keyword evidence="4 16" id="KW-0169">Cobalamin biosynthesis</keyword>
<dbReference type="SUPFAM" id="SSF75615">
    <property type="entry name" value="Siroheme synthase middle domains-like"/>
    <property type="match status" value="1"/>
</dbReference>
<evidence type="ECO:0000256" key="4">
    <source>
        <dbReference type="ARBA" id="ARBA00022573"/>
    </source>
</evidence>
<keyword evidence="3 16" id="KW-0597">Phosphoprotein</keyword>
<dbReference type="InterPro" id="IPR050161">
    <property type="entry name" value="Siro_Cobalamin_biosynth"/>
</dbReference>
<feature type="modified residue" description="Phosphoserine" evidence="16">
    <location>
        <position position="128"/>
    </location>
</feature>
<dbReference type="PROSITE" id="PS00839">
    <property type="entry name" value="SUMT_1"/>
    <property type="match status" value="1"/>
</dbReference>
<name>A0A451D4Z0_9GAMM</name>
<comment type="pathway">
    <text evidence="1 16">Porphyrin-containing compound metabolism; siroheme biosynthesis; sirohydrochlorin from precorrin-2: step 1/1.</text>
</comment>
<dbReference type="NCBIfam" id="NF007922">
    <property type="entry name" value="PRK10637.1"/>
    <property type="match status" value="1"/>
</dbReference>
<evidence type="ECO:0000256" key="16">
    <source>
        <dbReference type="HAMAP-Rule" id="MF_01646"/>
    </source>
</evidence>
<feature type="binding site" evidence="16">
    <location>
        <begin position="300"/>
        <end position="302"/>
    </location>
    <ligand>
        <name>S-adenosyl-L-methionine</name>
        <dbReference type="ChEBI" id="CHEBI:59789"/>
    </ligand>
</feature>
<dbReference type="CDD" id="cd11642">
    <property type="entry name" value="SUMT"/>
    <property type="match status" value="1"/>
</dbReference>
<dbReference type="Proteomes" id="UP000294338">
    <property type="component" value="Chromosome 1"/>
</dbReference>
<evidence type="ECO:0000256" key="3">
    <source>
        <dbReference type="ARBA" id="ARBA00022553"/>
    </source>
</evidence>
<feature type="binding site" evidence="16">
    <location>
        <begin position="22"/>
        <end position="23"/>
    </location>
    <ligand>
        <name>NAD(+)</name>
        <dbReference type="ChEBI" id="CHEBI:57540"/>
    </ligand>
</feature>
<evidence type="ECO:0000256" key="6">
    <source>
        <dbReference type="ARBA" id="ARBA00022679"/>
    </source>
</evidence>
<reference evidence="22 23" key="1">
    <citation type="submission" date="2019-02" db="EMBL/GenBank/DDBJ databases">
        <authorList>
            <person name="Manzano-Marin A."/>
            <person name="Manzano-Marin A."/>
        </authorList>
    </citation>
    <scope>NUCLEOTIDE SEQUENCE [LARGE SCALE GENOMIC DNA]</scope>
    <source>
        <strain evidence="22 23">ErCisplendens/pseudotsugae</strain>
    </source>
</reference>
<dbReference type="Gene3D" id="3.40.1010.10">
    <property type="entry name" value="Cobalt-precorrin-4 Transmethylase, Domain 1"/>
    <property type="match status" value="1"/>
</dbReference>
<evidence type="ECO:0000256" key="17">
    <source>
        <dbReference type="PIRSR" id="PIRSR036426-1"/>
    </source>
</evidence>
<dbReference type="InterPro" id="IPR006366">
    <property type="entry name" value="CobA/CysG_C"/>
</dbReference>
<comment type="pathway">
    <text evidence="13 16">Porphyrin-containing compound metabolism; siroheme biosynthesis; precorrin-2 from uroporphyrinogen III: step 1/1.</text>
</comment>
<feature type="binding site" evidence="16">
    <location>
        <begin position="330"/>
        <end position="331"/>
    </location>
    <ligand>
        <name>S-adenosyl-L-methionine</name>
        <dbReference type="ChEBI" id="CHEBI:59789"/>
    </ligand>
</feature>
<comment type="catalytic activity">
    <reaction evidence="16">
        <text>siroheme + 2 H(+) = sirohydrochlorin + Fe(2+)</text>
        <dbReference type="Rhea" id="RHEA:24360"/>
        <dbReference type="ChEBI" id="CHEBI:15378"/>
        <dbReference type="ChEBI" id="CHEBI:29033"/>
        <dbReference type="ChEBI" id="CHEBI:58351"/>
        <dbReference type="ChEBI" id="CHEBI:60052"/>
        <dbReference type="EC" id="4.99.1.4"/>
    </reaction>
</comment>
<comment type="function">
    <text evidence="16">Multifunctional enzyme that catalyzes the SAM-dependent methylations of uroporphyrinogen III at position C-2 and C-7 to form precorrin-2 via precorrin-1. Then it catalyzes the NAD-dependent ring dehydrogenation of precorrin-2 to yield sirohydrochlorin. Finally, it catalyzes the ferrochelation of sirohydrochlorin to yield siroheme.</text>
</comment>
<evidence type="ECO:0000256" key="8">
    <source>
        <dbReference type="ARBA" id="ARBA00023002"/>
    </source>
</evidence>
<dbReference type="GO" id="GO:0032259">
    <property type="term" value="P:methylation"/>
    <property type="evidence" value="ECO:0007669"/>
    <property type="project" value="UniProtKB-KW"/>
</dbReference>
<dbReference type="InterPro" id="IPR028281">
    <property type="entry name" value="Sirohaem_synthase_central"/>
</dbReference>
<feature type="domain" description="Sirohaem synthase dimerisation" evidence="20">
    <location>
        <begin position="150"/>
        <end position="207"/>
    </location>
</feature>
<feature type="domain" description="Tetrapyrrole methylase" evidence="19">
    <location>
        <begin position="217"/>
        <end position="426"/>
    </location>
</feature>
<dbReference type="Gene3D" id="1.10.8.210">
    <property type="entry name" value="Sirohaem synthase, dimerisation domain"/>
    <property type="match status" value="1"/>
</dbReference>
<evidence type="ECO:0000256" key="2">
    <source>
        <dbReference type="ARBA" id="ARBA00005879"/>
    </source>
</evidence>
<dbReference type="InterPro" id="IPR000878">
    <property type="entry name" value="4pyrrol_Mease"/>
</dbReference>
<dbReference type="GO" id="GO:0019354">
    <property type="term" value="P:siroheme biosynthetic process"/>
    <property type="evidence" value="ECO:0007669"/>
    <property type="project" value="UniProtKB-UniRule"/>
</dbReference>
<feature type="binding site" evidence="16">
    <location>
        <begin position="43"/>
        <end position="44"/>
    </location>
    <ligand>
        <name>NAD(+)</name>
        <dbReference type="ChEBI" id="CHEBI:57540"/>
    </ligand>
</feature>
<evidence type="ECO:0000256" key="15">
    <source>
        <dbReference type="ARBA" id="ARBA00060548"/>
    </source>
</evidence>
<evidence type="ECO:0000256" key="11">
    <source>
        <dbReference type="ARBA" id="ARBA00023244"/>
    </source>
</evidence>
<dbReference type="FunFam" id="3.30.160.110:FF:000001">
    <property type="entry name" value="Siroheme synthase"/>
    <property type="match status" value="1"/>
</dbReference>
<dbReference type="PANTHER" id="PTHR45790">
    <property type="entry name" value="SIROHEME SYNTHASE-RELATED"/>
    <property type="match status" value="1"/>
</dbReference>
<dbReference type="InterPro" id="IPR003043">
    <property type="entry name" value="Uropor_MeTrfase_CS"/>
</dbReference>
<dbReference type="EC" id="2.1.1.107" evidence="16"/>
<dbReference type="InterPro" id="IPR014776">
    <property type="entry name" value="4pyrrole_Mease_sub2"/>
</dbReference>
<sequence>MDYLPIFANLRQKPVLVVGGGQIAARKIQLLNQAGANVRVVSCKLSKTLLDMLAMNHLQWIAKIYHPNQLAQVFLVIAATDDSQLNSRIYQDATDRYLLANVVDELPNCSFIFPSIIDRSPVVIAISSGGTAPVLSRLLREKIESLLPAHIGQMAKIANQWRSKVKARFYILSDRRHFWDKAFNGLFSSHIASGNIDEAKRVLDRQLGDINASLGEIILVGAGPGSSGLLTLRGLQAMQLADVLLYDYLVSDEILNLGRRDAERICVGKRANSHSISQKDINHMLVTLAKQGKRVVRLKGGDPFIFGRGGEELQAAASAGIPFQVVPGVTAAIGVTAYAGIPLTHRDYAQSVLFVTGHCRDNGAVIDWSTLSHSDQTLVIYMGSITADKISHQLIRHGRDLKTPVAVISRGTHQDQQVKTGTLQNLFELTRHTSAPTLLVIGAVVNLHQQLAWYQNSKKIHG</sequence>
<dbReference type="Pfam" id="PF10414">
    <property type="entry name" value="CysG_dimeriser"/>
    <property type="match status" value="1"/>
</dbReference>
<evidence type="ECO:0000256" key="14">
    <source>
        <dbReference type="ARBA" id="ARBA00047561"/>
    </source>
</evidence>
<comment type="pathway">
    <text evidence="16">Cofactor biosynthesis; adenosylcobalamin biosynthesis; sirohydrochlorin from precorrin-2: step 1/1.</text>
</comment>
<feature type="region of interest" description="Precorrin-2 dehydrogenase / sirohydrochlorin ferrochelatase" evidence="16">
    <location>
        <begin position="1"/>
        <end position="203"/>
    </location>
</feature>
<evidence type="ECO:0000259" key="21">
    <source>
        <dbReference type="Pfam" id="PF14824"/>
    </source>
</evidence>
<feature type="region of interest" description="Uroporphyrinogen-III C-methyltransferase" evidence="16">
    <location>
        <begin position="215"/>
        <end position="462"/>
    </location>
</feature>
<feature type="binding site" evidence="16">
    <location>
        <position position="305"/>
    </location>
    <ligand>
        <name>S-adenosyl-L-methionine</name>
        <dbReference type="ChEBI" id="CHEBI:59789"/>
    </ligand>
</feature>
<dbReference type="EC" id="1.3.1.76" evidence="16"/>
<dbReference type="InterPro" id="IPR019478">
    <property type="entry name" value="Sirohaem_synthase_dimer_dom"/>
</dbReference>
<keyword evidence="12 16" id="KW-0511">Multifunctional enzyme</keyword>
<dbReference type="GO" id="GO:0004851">
    <property type="term" value="F:uroporphyrin-III C-methyltransferase activity"/>
    <property type="evidence" value="ECO:0007669"/>
    <property type="project" value="UniProtKB-UniRule"/>
</dbReference>
<dbReference type="RefSeq" id="WP_197095321.1">
    <property type="nucleotide sequence ID" value="NZ_LR217705.1"/>
</dbReference>
<dbReference type="SUPFAM" id="SSF51735">
    <property type="entry name" value="NAD(P)-binding Rossmann-fold domains"/>
    <property type="match status" value="1"/>
</dbReference>
<comment type="pathway">
    <text evidence="15 16">Cofactor biosynthesis; adenosylcobalamin biosynthesis; precorrin-2 from uroporphyrinogen III: step 1/1.</text>
</comment>
<dbReference type="InterPro" id="IPR036291">
    <property type="entry name" value="NAD(P)-bd_dom_sf"/>
</dbReference>
<proteinExistence type="inferred from homology"/>
<dbReference type="Pfam" id="PF13241">
    <property type="entry name" value="NAD_binding_7"/>
    <property type="match status" value="1"/>
</dbReference>
<dbReference type="GO" id="GO:0043115">
    <property type="term" value="F:precorrin-2 dehydrogenase activity"/>
    <property type="evidence" value="ECO:0007669"/>
    <property type="project" value="UniProtKB-UniRule"/>
</dbReference>
<keyword evidence="7 16" id="KW-0949">S-adenosyl-L-methionine</keyword>
<evidence type="ECO:0000313" key="22">
    <source>
        <dbReference type="EMBL" id="VFP80716.1"/>
    </source>
</evidence>
<dbReference type="Gene3D" id="3.30.160.110">
    <property type="entry name" value="Siroheme synthase, domain 2"/>
    <property type="match status" value="1"/>
</dbReference>
<dbReference type="HAMAP" id="MF_01646">
    <property type="entry name" value="Siroheme_synth"/>
    <property type="match status" value="1"/>
</dbReference>
<dbReference type="PANTHER" id="PTHR45790:SF1">
    <property type="entry name" value="SIROHEME SYNTHASE"/>
    <property type="match status" value="1"/>
</dbReference>
<dbReference type="EMBL" id="LR217705">
    <property type="protein sequence ID" value="VFP80716.1"/>
    <property type="molecule type" value="Genomic_DNA"/>
</dbReference>
<comment type="similarity">
    <text evidence="16">In the C-terminal section; belongs to the precorrin methyltransferase family.</text>
</comment>
<keyword evidence="11 16" id="KW-0627">Porphyrin biosynthesis</keyword>
<dbReference type="InterPro" id="IPR037115">
    <property type="entry name" value="Sirohaem_synt_dimer_dom_sf"/>
</dbReference>